<dbReference type="PANTHER" id="PTHR45138">
    <property type="entry name" value="REGULATORY COMPONENTS OF SENSORY TRANSDUCTION SYSTEM"/>
    <property type="match status" value="1"/>
</dbReference>
<protein>
    <recommendedName>
        <fullName evidence="1">diguanylate cyclase</fullName>
        <ecNumber evidence="1">2.7.7.65</ecNumber>
    </recommendedName>
</protein>
<dbReference type="PANTHER" id="PTHR45138:SF24">
    <property type="entry name" value="DIGUANYLATE CYCLASE DGCC-RELATED"/>
    <property type="match status" value="1"/>
</dbReference>
<feature type="domain" description="GGDEF" evidence="2">
    <location>
        <begin position="165"/>
        <end position="297"/>
    </location>
</feature>
<dbReference type="SUPFAM" id="SSF55073">
    <property type="entry name" value="Nucleotide cyclase"/>
    <property type="match status" value="1"/>
</dbReference>
<dbReference type="CDD" id="cd01949">
    <property type="entry name" value="GGDEF"/>
    <property type="match status" value="1"/>
</dbReference>
<dbReference type="SMART" id="SM00267">
    <property type="entry name" value="GGDEF"/>
    <property type="match status" value="1"/>
</dbReference>
<dbReference type="PROSITE" id="PS50887">
    <property type="entry name" value="GGDEF"/>
    <property type="match status" value="1"/>
</dbReference>
<dbReference type="InterPro" id="IPR029787">
    <property type="entry name" value="Nucleotide_cyclase"/>
</dbReference>
<gene>
    <name evidence="3" type="ORF">ACFQDL_21390</name>
</gene>
<accession>A0ABW2A487</accession>
<proteinExistence type="predicted"/>
<dbReference type="InterPro" id="IPR043128">
    <property type="entry name" value="Rev_trsase/Diguanyl_cyclase"/>
</dbReference>
<evidence type="ECO:0000313" key="3">
    <source>
        <dbReference type="EMBL" id="MFC6672337.1"/>
    </source>
</evidence>
<dbReference type="EC" id="2.7.7.65" evidence="1"/>
<sequence length="297" mass="32818">MPELLAGAEELDALVAVIDQTVLFVSPQQRVHHCSPGAAAWLQPERLAGQALSALFPADLCQLINTAQDRAQTEARPQTLELELRPERLPAWRALGLREVRRYQMRVVCAGDGWLLVLKDLSEAQHQTRGGASQTQRDPLTGAYNRRAFMPVLSQSLAQAQRYDWPCSVMMLDIDGFGRINERYGLDTGDRLLRALVDEMLAKKRGSDFFARYENDSFVMFMPETNLSQGLLAAARVRKLALGLHLDTPDGELGFTLSIGVSAMTGPEDTVESLMARVSDNLYVARQSGGDRSEGDS</sequence>
<dbReference type="EMBL" id="JBHSWE010000001">
    <property type="protein sequence ID" value="MFC6672337.1"/>
    <property type="molecule type" value="Genomic_DNA"/>
</dbReference>
<dbReference type="InterPro" id="IPR050469">
    <property type="entry name" value="Diguanylate_Cyclase"/>
</dbReference>
<evidence type="ECO:0000256" key="1">
    <source>
        <dbReference type="ARBA" id="ARBA00012528"/>
    </source>
</evidence>
<dbReference type="Gene3D" id="3.30.70.270">
    <property type="match status" value="1"/>
</dbReference>
<name>A0ABW2A487_9GAMM</name>
<evidence type="ECO:0000259" key="2">
    <source>
        <dbReference type="PROSITE" id="PS50887"/>
    </source>
</evidence>
<dbReference type="Proteomes" id="UP001596422">
    <property type="component" value="Unassembled WGS sequence"/>
</dbReference>
<evidence type="ECO:0000313" key="4">
    <source>
        <dbReference type="Proteomes" id="UP001596422"/>
    </source>
</evidence>
<organism evidence="3 4">
    <name type="scientific">Marinobacterium aestuariivivens</name>
    <dbReference type="NCBI Taxonomy" id="1698799"/>
    <lineage>
        <taxon>Bacteria</taxon>
        <taxon>Pseudomonadati</taxon>
        <taxon>Pseudomonadota</taxon>
        <taxon>Gammaproteobacteria</taxon>
        <taxon>Oceanospirillales</taxon>
        <taxon>Oceanospirillaceae</taxon>
        <taxon>Marinobacterium</taxon>
    </lineage>
</organism>
<dbReference type="Pfam" id="PF00990">
    <property type="entry name" value="GGDEF"/>
    <property type="match status" value="1"/>
</dbReference>
<keyword evidence="4" id="KW-1185">Reference proteome</keyword>
<dbReference type="RefSeq" id="WP_379910783.1">
    <property type="nucleotide sequence ID" value="NZ_JBHSWE010000001.1"/>
</dbReference>
<reference evidence="4" key="1">
    <citation type="journal article" date="2019" name="Int. J. Syst. Evol. Microbiol.">
        <title>The Global Catalogue of Microorganisms (GCM) 10K type strain sequencing project: providing services to taxonomists for standard genome sequencing and annotation.</title>
        <authorList>
            <consortium name="The Broad Institute Genomics Platform"/>
            <consortium name="The Broad Institute Genome Sequencing Center for Infectious Disease"/>
            <person name="Wu L."/>
            <person name="Ma J."/>
        </authorList>
    </citation>
    <scope>NUCLEOTIDE SEQUENCE [LARGE SCALE GENOMIC DNA]</scope>
    <source>
        <strain evidence="4">NBRC 111756</strain>
    </source>
</reference>
<dbReference type="NCBIfam" id="TIGR00254">
    <property type="entry name" value="GGDEF"/>
    <property type="match status" value="1"/>
</dbReference>
<comment type="caution">
    <text evidence="3">The sequence shown here is derived from an EMBL/GenBank/DDBJ whole genome shotgun (WGS) entry which is preliminary data.</text>
</comment>
<dbReference type="InterPro" id="IPR000160">
    <property type="entry name" value="GGDEF_dom"/>
</dbReference>